<accession>A0A1I8IFP6</accession>
<dbReference type="Gene3D" id="3.30.420.10">
    <property type="entry name" value="Ribonuclease H-like superfamily/Ribonuclease H"/>
    <property type="match status" value="1"/>
</dbReference>
<dbReference type="InterPro" id="IPR012337">
    <property type="entry name" value="RNaseH-like_sf"/>
</dbReference>
<feature type="region of interest" description="Disordered" evidence="4">
    <location>
        <begin position="530"/>
        <end position="561"/>
    </location>
</feature>
<feature type="region of interest" description="Disordered" evidence="4">
    <location>
        <begin position="157"/>
        <end position="189"/>
    </location>
</feature>
<feature type="compositionally biased region" description="Basic and acidic residues" evidence="4">
    <location>
        <begin position="1453"/>
        <end position="1495"/>
    </location>
</feature>
<feature type="domain" description="RNase H type-1" evidence="5">
    <location>
        <begin position="913"/>
        <end position="1052"/>
    </location>
</feature>
<dbReference type="CDD" id="cd09276">
    <property type="entry name" value="Rnase_HI_RT_non_LTR"/>
    <property type="match status" value="1"/>
</dbReference>
<dbReference type="Pfam" id="PF03372">
    <property type="entry name" value="Exo_endo_phos"/>
    <property type="match status" value="1"/>
</dbReference>
<dbReference type="SMART" id="SM00249">
    <property type="entry name" value="PHD"/>
    <property type="match status" value="2"/>
</dbReference>
<dbReference type="InterPro" id="IPR001965">
    <property type="entry name" value="Znf_PHD"/>
</dbReference>
<sequence>ADEADYVEGGQQLHCGKCDRKIRAGHSGTPCAQCHRVFHRACTTISRWRPAEGASWICQPCAANNRSRTAENTGETEPPQRPSLARNSSERPLAAARAGRCAECKRFRRRGQGAECKNCGKKVHWSCCHRTYTRRQIEGLKHRGWTCNECAHEAAAKPEGTALPPPPPAAGQAQTADGQQRPAGCSGEPKTSKLTIIQWNCDHFKAKEPELKELVRQQDADVIMLQESKLKAEDELLAWPGYTVLRADRNRHRQHHSARGGGLVTIIRHGLRFERIQAPVTNSPLEMLGVRLYFEANSGQATCNMAAAELAQIPGGENLLLAGDWNAHHELWDNNSPRDRRGEELADWMDEQMLTALNDGSTTRTSWDGEHRSSPDVTIVPQAELDQWEWRTANRLSSDHLPIIISRRAENADPDPTTRKIMRWNWKKADWPLYQRLVRTAANVPGEGGPQAVGMVARKTRNAEFIDEEVQLLTAERDNIRMSEGIESEDWKHLDRQIKQKQQENKRERWRDKLDSNATADKMWSLLKQLNGAAPPPPRAGTRSLSTKAKGTSRTEPRPTSLRKYTPRLACVRVGDVDSKRELFQQGLPQGSVLSPLLFIVFIDDLLRQLDAIPDLQVSGYADDLATWTSSRRVAEALSTQQKAVDTLEAWSKAWLLPVATGKCSLTLFSSDPAMTPQRAGATNVVLQGQTMQWVEQPKFLGLTFDRQLRFTAHADNVIHSCRNRLNLMRRLAGSSWGWQAELIRNTYVALIRSKMLYGACAWMPWLTCAAWRKLEVVQHSAERIITGAVATTPVEALRCESGMMSIREQSEVIWSAKLDRWLRLEHSSPRYRLGTQQTRQRLKRLGWRAQARKGLANTGLAEVARLEDMSDLPPWQSWRDNISFLVSTDDARKESRAGNLEMAQAKINQASPDPDITIFTDGSVRREGGGSGAVIYRSGRLTGEQVGDQISLRRAAGQPASSLQAELTALELAVEWLSEQPAWRTALIASDSKSGLLAVQGRGRNPIATKIRQLLSRTCQTGREIALCWTPAHCGLEGNEAADEVAGGATALPQAEAGVLASVVRRRLAAVAKAASQNSRHWSHERSKDTYGHLGTARHPAYKNRAEAVSFIRFRTGHSLELRAYCRRIGRTTDAMCPACGTEEETVEHVSSQCPATEIRRRLDGPTELHHLNEHPEEALRYWAWYRTNDDIWQQAPVQQQTPPVPVVRKSLRLQDKPREASGLLSGRHTAAAAASSSQDPVSFEMETAAAAGGSTSAGVENRTSGQVGLQRGLSVKRISLFNTPIESINAERARDPVDMQLDEEALFTSGGIPAKNSHGDRLFLFTGIIDILQSYRLFKKMEHAMKSIITDGDTVSVHNPRFYSDRFQLFLKTEVFKKQPDASEPQESLSQSLLPPRQSSFKFRRTASLAQARKKIRTRASTMEAADRPSSELIDGLLASADIQSPVDGDSAERRNSHQHQQMELRDLNQDKGRRERPEPPRQQSPEREISAE</sequence>
<reference evidence="7" key="1">
    <citation type="submission" date="2016-11" db="UniProtKB">
        <authorList>
            <consortium name="WormBaseParasite"/>
        </authorList>
    </citation>
    <scope>IDENTIFICATION</scope>
</reference>
<dbReference type="WBParaSite" id="maker-uti_cns_0012069-snap-gene-0.2-mRNA-1">
    <property type="protein sequence ID" value="maker-uti_cns_0012069-snap-gene-0.2-mRNA-1"/>
    <property type="gene ID" value="maker-uti_cns_0012069-snap-gene-0.2"/>
</dbReference>
<dbReference type="Gene3D" id="3.30.810.10">
    <property type="entry name" value="2-Layer Sandwich"/>
    <property type="match status" value="1"/>
</dbReference>
<keyword evidence="3" id="KW-0862">Zinc</keyword>
<dbReference type="GO" id="GO:0003677">
    <property type="term" value="F:DNA binding"/>
    <property type="evidence" value="ECO:0007669"/>
    <property type="project" value="InterPro"/>
</dbReference>
<evidence type="ECO:0000313" key="7">
    <source>
        <dbReference type="WBParaSite" id="maker-uti_cns_0012069-snap-gene-0.2-mRNA-1"/>
    </source>
</evidence>
<evidence type="ECO:0000259" key="5">
    <source>
        <dbReference type="PROSITE" id="PS50879"/>
    </source>
</evidence>
<dbReference type="GO" id="GO:0004523">
    <property type="term" value="F:RNA-DNA hybrid ribonuclease activity"/>
    <property type="evidence" value="ECO:0007669"/>
    <property type="project" value="InterPro"/>
</dbReference>
<dbReference type="Proteomes" id="UP000095280">
    <property type="component" value="Unplaced"/>
</dbReference>
<dbReference type="CDD" id="cd15489">
    <property type="entry name" value="PHD_SF"/>
    <property type="match status" value="2"/>
</dbReference>
<dbReference type="InterPro" id="IPR005135">
    <property type="entry name" value="Endo/exonuclease/phosphatase"/>
</dbReference>
<dbReference type="Pfam" id="PF00078">
    <property type="entry name" value="RVT_1"/>
    <property type="match status" value="1"/>
</dbReference>
<dbReference type="InterPro" id="IPR000477">
    <property type="entry name" value="RT_dom"/>
</dbReference>
<dbReference type="SUPFAM" id="SSF56219">
    <property type="entry name" value="DNase I-like"/>
    <property type="match status" value="1"/>
</dbReference>
<dbReference type="Pfam" id="PF00075">
    <property type="entry name" value="RNase_H"/>
    <property type="match status" value="1"/>
</dbReference>
<proteinExistence type="predicted"/>
<feature type="region of interest" description="Disordered" evidence="4">
    <location>
        <begin position="1383"/>
        <end position="1403"/>
    </location>
</feature>
<feature type="compositionally biased region" description="Low complexity" evidence="4">
    <location>
        <begin position="1385"/>
        <end position="1402"/>
    </location>
</feature>
<dbReference type="InterPro" id="IPR011011">
    <property type="entry name" value="Znf_FYVE_PHD"/>
</dbReference>
<dbReference type="InterPro" id="IPR036397">
    <property type="entry name" value="RNaseH_sf"/>
</dbReference>
<feature type="region of interest" description="Disordered" evidence="4">
    <location>
        <begin position="1441"/>
        <end position="1495"/>
    </location>
</feature>
<organism evidence="6 7">
    <name type="scientific">Macrostomum lignano</name>
    <dbReference type="NCBI Taxonomy" id="282301"/>
    <lineage>
        <taxon>Eukaryota</taxon>
        <taxon>Metazoa</taxon>
        <taxon>Spiralia</taxon>
        <taxon>Lophotrochozoa</taxon>
        <taxon>Platyhelminthes</taxon>
        <taxon>Rhabditophora</taxon>
        <taxon>Macrostomorpha</taxon>
        <taxon>Macrostomida</taxon>
        <taxon>Macrostomidae</taxon>
        <taxon>Macrostomum</taxon>
    </lineage>
</organism>
<dbReference type="InterPro" id="IPR020847">
    <property type="entry name" value="AP_endonuclease_F1_BS"/>
</dbReference>
<dbReference type="SUPFAM" id="SSF56104">
    <property type="entry name" value="SAICAR synthase-like"/>
    <property type="match status" value="1"/>
</dbReference>
<dbReference type="Gene3D" id="3.60.10.10">
    <property type="entry name" value="Endonuclease/exonuclease/phosphatase"/>
    <property type="match status" value="1"/>
</dbReference>
<dbReference type="InterPro" id="IPR052560">
    <property type="entry name" value="RdDP_mobile_element"/>
</dbReference>
<dbReference type="SUPFAM" id="SSF53098">
    <property type="entry name" value="Ribonuclease H-like"/>
    <property type="match status" value="1"/>
</dbReference>
<dbReference type="PANTHER" id="PTHR36688:SF1">
    <property type="entry name" value="ENDONUCLEASE_EXONUCLEASE_PHOSPHATASE DOMAIN-CONTAINING PROTEIN"/>
    <property type="match status" value="1"/>
</dbReference>
<dbReference type="GO" id="GO:0006281">
    <property type="term" value="P:DNA repair"/>
    <property type="evidence" value="ECO:0007669"/>
    <property type="project" value="InterPro"/>
</dbReference>
<evidence type="ECO:0000256" key="1">
    <source>
        <dbReference type="ARBA" id="ARBA00022723"/>
    </source>
</evidence>
<name>A0A1I8IFP6_9PLAT</name>
<feature type="region of interest" description="Disordered" evidence="4">
    <location>
        <begin position="1222"/>
        <end position="1245"/>
    </location>
</feature>
<feature type="compositionally biased region" description="Low complexity" evidence="4">
    <location>
        <begin position="170"/>
        <end position="180"/>
    </location>
</feature>
<dbReference type="PROSITE" id="PS00726">
    <property type="entry name" value="AP_NUCLEASE_F1_1"/>
    <property type="match status" value="1"/>
</dbReference>
<dbReference type="GO" id="GO:0052742">
    <property type="term" value="F:phosphatidylinositol kinase activity"/>
    <property type="evidence" value="ECO:0007669"/>
    <property type="project" value="InterPro"/>
</dbReference>
<dbReference type="SUPFAM" id="SSF57903">
    <property type="entry name" value="FYVE/PHD zinc finger"/>
    <property type="match status" value="2"/>
</dbReference>
<evidence type="ECO:0000256" key="3">
    <source>
        <dbReference type="ARBA" id="ARBA00022833"/>
    </source>
</evidence>
<dbReference type="InterPro" id="IPR002498">
    <property type="entry name" value="PInositol-4-P-4/5-kinase_core"/>
</dbReference>
<keyword evidence="1" id="KW-0479">Metal-binding</keyword>
<dbReference type="GO" id="GO:0046488">
    <property type="term" value="P:phosphatidylinositol metabolic process"/>
    <property type="evidence" value="ECO:0007669"/>
    <property type="project" value="InterPro"/>
</dbReference>
<evidence type="ECO:0000256" key="4">
    <source>
        <dbReference type="SAM" id="MobiDB-lite"/>
    </source>
</evidence>
<dbReference type="PANTHER" id="PTHR36688">
    <property type="entry name" value="ENDO/EXONUCLEASE/PHOSPHATASE DOMAIN-CONTAINING PROTEIN"/>
    <property type="match status" value="1"/>
</dbReference>
<protein>
    <submittedName>
        <fullName evidence="7">RNase H domain-containing protein</fullName>
    </submittedName>
</protein>
<evidence type="ECO:0000313" key="6">
    <source>
        <dbReference type="Proteomes" id="UP000095280"/>
    </source>
</evidence>
<dbReference type="InterPro" id="IPR013083">
    <property type="entry name" value="Znf_RING/FYVE/PHD"/>
</dbReference>
<dbReference type="InterPro" id="IPR027483">
    <property type="entry name" value="PInositol-4-P-4/5-kinase_C_sf"/>
</dbReference>
<dbReference type="PROSITE" id="PS50879">
    <property type="entry name" value="RNASE_H_1"/>
    <property type="match status" value="1"/>
</dbReference>
<feature type="region of interest" description="Disordered" evidence="4">
    <location>
        <begin position="69"/>
        <end position="92"/>
    </location>
</feature>
<dbReference type="InterPro" id="IPR002156">
    <property type="entry name" value="RNaseH_domain"/>
</dbReference>
<evidence type="ECO:0000256" key="2">
    <source>
        <dbReference type="ARBA" id="ARBA00022771"/>
    </source>
</evidence>
<dbReference type="Pfam" id="PF01504">
    <property type="entry name" value="PIP5K"/>
    <property type="match status" value="1"/>
</dbReference>
<dbReference type="SUPFAM" id="SSF56672">
    <property type="entry name" value="DNA/RNA polymerases"/>
    <property type="match status" value="1"/>
</dbReference>
<dbReference type="InterPro" id="IPR036691">
    <property type="entry name" value="Endo/exonu/phosph_ase_sf"/>
</dbReference>
<dbReference type="GO" id="GO:0008270">
    <property type="term" value="F:zinc ion binding"/>
    <property type="evidence" value="ECO:0007669"/>
    <property type="project" value="UniProtKB-KW"/>
</dbReference>
<feature type="compositionally biased region" description="Polar residues" evidence="4">
    <location>
        <begin position="543"/>
        <end position="554"/>
    </location>
</feature>
<dbReference type="SMART" id="SM00330">
    <property type="entry name" value="PIPKc"/>
    <property type="match status" value="1"/>
</dbReference>
<feature type="region of interest" description="Disordered" evidence="4">
    <location>
        <begin position="493"/>
        <end position="514"/>
    </location>
</feature>
<keyword evidence="2" id="KW-0863">Zinc-finger</keyword>
<keyword evidence="6" id="KW-1185">Reference proteome</keyword>
<dbReference type="Gene3D" id="3.30.40.10">
    <property type="entry name" value="Zinc/RING finger domain, C3HC4 (zinc finger)"/>
    <property type="match status" value="1"/>
</dbReference>
<dbReference type="InterPro" id="IPR043502">
    <property type="entry name" value="DNA/RNA_pol_sf"/>
</dbReference>